<protein>
    <recommendedName>
        <fullName evidence="7">HMG box domain-containing protein</fullName>
    </recommendedName>
</protein>
<gene>
    <name evidence="8" type="ORF">TEA_015509</name>
</gene>
<comment type="similarity">
    <text evidence="2">Belongs to the HMGB family.</text>
</comment>
<evidence type="ECO:0000256" key="4">
    <source>
        <dbReference type="ARBA" id="ARBA00023242"/>
    </source>
</evidence>
<keyword evidence="9" id="KW-1185">Reference proteome</keyword>
<feature type="region of interest" description="Disordered" evidence="6">
    <location>
        <begin position="205"/>
        <end position="251"/>
    </location>
</feature>
<dbReference type="PROSITE" id="PS50118">
    <property type="entry name" value="HMG_BOX_2"/>
    <property type="match status" value="1"/>
</dbReference>
<proteinExistence type="inferred from homology"/>
<dbReference type="SMART" id="SM00398">
    <property type="entry name" value="HMG"/>
    <property type="match status" value="1"/>
</dbReference>
<dbReference type="Proteomes" id="UP000306102">
    <property type="component" value="Unassembled WGS sequence"/>
</dbReference>
<feature type="domain" description="HMG box" evidence="7">
    <location>
        <begin position="138"/>
        <end position="207"/>
    </location>
</feature>
<dbReference type="EMBL" id="SDRB02010808">
    <property type="protein sequence ID" value="THG04168.1"/>
    <property type="molecule type" value="Genomic_DNA"/>
</dbReference>
<evidence type="ECO:0000259" key="7">
    <source>
        <dbReference type="PROSITE" id="PS50118"/>
    </source>
</evidence>
<feature type="compositionally biased region" description="Basic and acidic residues" evidence="6">
    <location>
        <begin position="99"/>
        <end position="121"/>
    </location>
</feature>
<evidence type="ECO:0000256" key="1">
    <source>
        <dbReference type="ARBA" id="ARBA00004123"/>
    </source>
</evidence>
<dbReference type="PANTHER" id="PTHR46261">
    <property type="entry name" value="HIGH MOBILITY GROUP B PROTEIN 4-RELATED"/>
    <property type="match status" value="1"/>
</dbReference>
<dbReference type="STRING" id="542762.A0A4S4DMF2"/>
<dbReference type="GO" id="GO:0030527">
    <property type="term" value="F:structural constituent of chromatin"/>
    <property type="evidence" value="ECO:0007669"/>
    <property type="project" value="UniProtKB-ARBA"/>
</dbReference>
<evidence type="ECO:0000313" key="9">
    <source>
        <dbReference type="Proteomes" id="UP000306102"/>
    </source>
</evidence>
<dbReference type="InterPro" id="IPR036910">
    <property type="entry name" value="HMG_box_dom_sf"/>
</dbReference>
<reference evidence="8 9" key="1">
    <citation type="journal article" date="2018" name="Proc. Natl. Acad. Sci. U.S.A.">
        <title>Draft genome sequence of Camellia sinensis var. sinensis provides insights into the evolution of the tea genome and tea quality.</title>
        <authorList>
            <person name="Wei C."/>
            <person name="Yang H."/>
            <person name="Wang S."/>
            <person name="Zhao J."/>
            <person name="Liu C."/>
            <person name="Gao L."/>
            <person name="Xia E."/>
            <person name="Lu Y."/>
            <person name="Tai Y."/>
            <person name="She G."/>
            <person name="Sun J."/>
            <person name="Cao H."/>
            <person name="Tong W."/>
            <person name="Gao Q."/>
            <person name="Li Y."/>
            <person name="Deng W."/>
            <person name="Jiang X."/>
            <person name="Wang W."/>
            <person name="Chen Q."/>
            <person name="Zhang S."/>
            <person name="Li H."/>
            <person name="Wu J."/>
            <person name="Wang P."/>
            <person name="Li P."/>
            <person name="Shi C."/>
            <person name="Zheng F."/>
            <person name="Jian J."/>
            <person name="Huang B."/>
            <person name="Shan D."/>
            <person name="Shi M."/>
            <person name="Fang C."/>
            <person name="Yue Y."/>
            <person name="Li F."/>
            <person name="Li D."/>
            <person name="Wei S."/>
            <person name="Han B."/>
            <person name="Jiang C."/>
            <person name="Yin Y."/>
            <person name="Xia T."/>
            <person name="Zhang Z."/>
            <person name="Bennetzen J.L."/>
            <person name="Zhao S."/>
            <person name="Wan X."/>
        </authorList>
    </citation>
    <scope>NUCLEOTIDE SEQUENCE [LARGE SCALE GENOMIC DNA]</scope>
    <source>
        <strain evidence="9">cv. Shuchazao</strain>
        <tissue evidence="8">Leaf</tissue>
    </source>
</reference>
<evidence type="ECO:0000256" key="6">
    <source>
        <dbReference type="SAM" id="MobiDB-lite"/>
    </source>
</evidence>
<dbReference type="GO" id="GO:0003682">
    <property type="term" value="F:chromatin binding"/>
    <property type="evidence" value="ECO:0007669"/>
    <property type="project" value="UniProtKB-ARBA"/>
</dbReference>
<dbReference type="CDD" id="cd22005">
    <property type="entry name" value="HMG-box_AtHMGB1-like"/>
    <property type="match status" value="1"/>
</dbReference>
<dbReference type="SUPFAM" id="SSF47095">
    <property type="entry name" value="HMG-box"/>
    <property type="match status" value="1"/>
</dbReference>
<dbReference type="GO" id="GO:0006325">
    <property type="term" value="P:chromatin organization"/>
    <property type="evidence" value="ECO:0007669"/>
    <property type="project" value="UniProtKB-ARBA"/>
</dbReference>
<name>A0A4S4DMF2_CAMSN</name>
<comment type="caution">
    <text evidence="8">The sequence shown here is derived from an EMBL/GenBank/DDBJ whole genome shotgun (WGS) entry which is preliminary data.</text>
</comment>
<organism evidence="8 9">
    <name type="scientific">Camellia sinensis var. sinensis</name>
    <name type="common">China tea</name>
    <dbReference type="NCBI Taxonomy" id="542762"/>
    <lineage>
        <taxon>Eukaryota</taxon>
        <taxon>Viridiplantae</taxon>
        <taxon>Streptophyta</taxon>
        <taxon>Embryophyta</taxon>
        <taxon>Tracheophyta</taxon>
        <taxon>Spermatophyta</taxon>
        <taxon>Magnoliopsida</taxon>
        <taxon>eudicotyledons</taxon>
        <taxon>Gunneridae</taxon>
        <taxon>Pentapetalae</taxon>
        <taxon>asterids</taxon>
        <taxon>Ericales</taxon>
        <taxon>Theaceae</taxon>
        <taxon>Camellia</taxon>
    </lineage>
</organism>
<evidence type="ECO:0000256" key="2">
    <source>
        <dbReference type="ARBA" id="ARBA00008774"/>
    </source>
</evidence>
<sequence length="264" mass="29182">MTWHKIFFEIPPKPGLQFIRDSNFNFSFTNSSLLICPPHHTEAKQSFHSLSLYNPNPRGNSSHRGANSVRVASFLADSERFSPVLIVFFAGFTMKGGRSKAEPKKADSKLSVKKKGAEKPAKQPAKKGKAAAKDPNKPKRPASAFFVFMEDFRKTYKEKHPNNKSVAAVGKAGGDKWKSMSEAEKAPFVSRAEKRKTEYNKNIEAYNKRIADGPAEDEESDKSMSEVHDDDDDESGEKMTTSRRNAGGGWGFAVKIGAGCVGFL</sequence>
<comment type="subcellular location">
    <subcellularLocation>
        <location evidence="1">Nucleus</location>
    </subcellularLocation>
</comment>
<evidence type="ECO:0000256" key="5">
    <source>
        <dbReference type="PROSITE-ProRule" id="PRU00267"/>
    </source>
</evidence>
<evidence type="ECO:0000256" key="3">
    <source>
        <dbReference type="ARBA" id="ARBA00023125"/>
    </source>
</evidence>
<dbReference type="GO" id="GO:0005634">
    <property type="term" value="C:nucleus"/>
    <property type="evidence" value="ECO:0007669"/>
    <property type="project" value="UniProtKB-SubCell"/>
</dbReference>
<dbReference type="GO" id="GO:0003677">
    <property type="term" value="F:DNA binding"/>
    <property type="evidence" value="ECO:0007669"/>
    <property type="project" value="UniProtKB-UniRule"/>
</dbReference>
<dbReference type="InterPro" id="IPR031061">
    <property type="entry name" value="HMGB_plant"/>
</dbReference>
<dbReference type="PANTHER" id="PTHR46261:SF35">
    <property type="entry name" value="HIGH MOBILITY GROUP B PROTEIN 4-RELATED"/>
    <property type="match status" value="1"/>
</dbReference>
<dbReference type="AlphaFoldDB" id="A0A4S4DMF2"/>
<feature type="DNA-binding region" description="HMG box" evidence="5">
    <location>
        <begin position="138"/>
        <end position="207"/>
    </location>
</feature>
<accession>A0A4S4DMF2</accession>
<dbReference type="Gene3D" id="1.10.30.10">
    <property type="entry name" value="High mobility group box domain"/>
    <property type="match status" value="1"/>
</dbReference>
<feature type="region of interest" description="Disordered" evidence="6">
    <location>
        <begin position="97"/>
        <end position="140"/>
    </location>
</feature>
<dbReference type="GO" id="GO:0000785">
    <property type="term" value="C:chromatin"/>
    <property type="evidence" value="ECO:0007669"/>
    <property type="project" value="UniProtKB-ARBA"/>
</dbReference>
<dbReference type="Pfam" id="PF00505">
    <property type="entry name" value="HMG_box"/>
    <property type="match status" value="1"/>
</dbReference>
<dbReference type="InterPro" id="IPR009071">
    <property type="entry name" value="HMG_box_dom"/>
</dbReference>
<evidence type="ECO:0000313" key="8">
    <source>
        <dbReference type="EMBL" id="THG04168.1"/>
    </source>
</evidence>
<keyword evidence="4 5" id="KW-0539">Nucleus</keyword>
<keyword evidence="3 5" id="KW-0238">DNA-binding</keyword>